<dbReference type="InterPro" id="IPR051533">
    <property type="entry name" value="WaaL-like"/>
</dbReference>
<keyword evidence="3 5" id="KW-1133">Transmembrane helix</keyword>
<evidence type="ECO:0000313" key="7">
    <source>
        <dbReference type="EMBL" id="MFC5421597.1"/>
    </source>
</evidence>
<keyword evidence="7" id="KW-0436">Ligase</keyword>
<feature type="transmembrane region" description="Helical" evidence="5">
    <location>
        <begin position="381"/>
        <end position="399"/>
    </location>
</feature>
<feature type="transmembrane region" description="Helical" evidence="5">
    <location>
        <begin position="338"/>
        <end position="361"/>
    </location>
</feature>
<organism evidence="7 8">
    <name type="scientific">Bosea eneae</name>
    <dbReference type="NCBI Taxonomy" id="151454"/>
    <lineage>
        <taxon>Bacteria</taxon>
        <taxon>Pseudomonadati</taxon>
        <taxon>Pseudomonadota</taxon>
        <taxon>Alphaproteobacteria</taxon>
        <taxon>Hyphomicrobiales</taxon>
        <taxon>Boseaceae</taxon>
        <taxon>Bosea</taxon>
    </lineage>
</organism>
<evidence type="ECO:0000256" key="1">
    <source>
        <dbReference type="ARBA" id="ARBA00004141"/>
    </source>
</evidence>
<feature type="transmembrane region" description="Helical" evidence="5">
    <location>
        <begin position="107"/>
        <end position="126"/>
    </location>
</feature>
<dbReference type="InterPro" id="IPR007016">
    <property type="entry name" value="O-antigen_ligase-rel_domated"/>
</dbReference>
<feature type="transmembrane region" description="Helical" evidence="5">
    <location>
        <begin position="206"/>
        <end position="221"/>
    </location>
</feature>
<dbReference type="Proteomes" id="UP001596053">
    <property type="component" value="Unassembled WGS sequence"/>
</dbReference>
<keyword evidence="2 5" id="KW-0812">Transmembrane</keyword>
<evidence type="ECO:0000256" key="5">
    <source>
        <dbReference type="SAM" id="Phobius"/>
    </source>
</evidence>
<feature type="transmembrane region" description="Helical" evidence="5">
    <location>
        <begin position="227"/>
        <end position="244"/>
    </location>
</feature>
<feature type="transmembrane region" description="Helical" evidence="5">
    <location>
        <begin position="12"/>
        <end position="36"/>
    </location>
</feature>
<protein>
    <submittedName>
        <fullName evidence="7">O-antigen ligase family protein</fullName>
    </submittedName>
</protein>
<evidence type="ECO:0000256" key="3">
    <source>
        <dbReference type="ARBA" id="ARBA00022989"/>
    </source>
</evidence>
<keyword evidence="4 5" id="KW-0472">Membrane</keyword>
<evidence type="ECO:0000259" key="6">
    <source>
        <dbReference type="Pfam" id="PF04932"/>
    </source>
</evidence>
<feature type="transmembrane region" description="Helical" evidence="5">
    <location>
        <begin position="84"/>
        <end position="101"/>
    </location>
</feature>
<gene>
    <name evidence="7" type="ORF">ACFPOB_18740</name>
</gene>
<feature type="transmembrane region" description="Helical" evidence="5">
    <location>
        <begin position="251"/>
        <end position="272"/>
    </location>
</feature>
<sequence>MTQTNDRRETATAGTLGALLFTATLLFYLVTLTPFVDLSAASTSDAATAKSSTINQLIYLSLTAALWLTVFNSPRRHLVARPRGLLIVLLFWFAVVSAFSAQPDLALKRVFLAMLTIINGSILLLLPRSERQFAGMLTLCCLGALGLAYLGVVLMPQLAIHQASEVREPMNAGLWRGHFAHKNVAAAAMVIISFAGLYLFGTGRRLLGGAIVLLAVVFLTRTGGKSAAMALPGILAIAWVFERWRTMRTPMVVIGIAAVNILTIGCSVSPAMRGLVAQLGIDPSFTNRTDIWKIGAGAALDNPLTGYGFQLFWQTDAMVHKGGAAASWAFAAFNGHNAYLDMAITTGLPGLALTLILLVWLPLRDIGRAEATTNDPALTRFFVRIWLYGVLVACVESLFFQSGSLIWFMLVVAIFGLHLQANAHEIKEPAHHRRSIEPAHV</sequence>
<evidence type="ECO:0000256" key="4">
    <source>
        <dbReference type="ARBA" id="ARBA00023136"/>
    </source>
</evidence>
<feature type="domain" description="O-antigen ligase-related" evidence="6">
    <location>
        <begin position="210"/>
        <end position="354"/>
    </location>
</feature>
<feature type="transmembrane region" description="Helical" evidence="5">
    <location>
        <begin position="56"/>
        <end position="72"/>
    </location>
</feature>
<evidence type="ECO:0000256" key="2">
    <source>
        <dbReference type="ARBA" id="ARBA00022692"/>
    </source>
</evidence>
<comment type="caution">
    <text evidence="7">The sequence shown here is derived from an EMBL/GenBank/DDBJ whole genome shotgun (WGS) entry which is preliminary data.</text>
</comment>
<dbReference type="PANTHER" id="PTHR37422:SF21">
    <property type="entry name" value="EXOQ-LIKE PROTEIN"/>
    <property type="match status" value="1"/>
</dbReference>
<dbReference type="EMBL" id="JBHSLW010000029">
    <property type="protein sequence ID" value="MFC5421597.1"/>
    <property type="molecule type" value="Genomic_DNA"/>
</dbReference>
<keyword evidence="8" id="KW-1185">Reference proteome</keyword>
<dbReference type="GO" id="GO:0016874">
    <property type="term" value="F:ligase activity"/>
    <property type="evidence" value="ECO:0007669"/>
    <property type="project" value="UniProtKB-KW"/>
</dbReference>
<reference evidence="8" key="1">
    <citation type="journal article" date="2019" name="Int. J. Syst. Evol. Microbiol.">
        <title>The Global Catalogue of Microorganisms (GCM) 10K type strain sequencing project: providing services to taxonomists for standard genome sequencing and annotation.</title>
        <authorList>
            <consortium name="The Broad Institute Genomics Platform"/>
            <consortium name="The Broad Institute Genome Sequencing Center for Infectious Disease"/>
            <person name="Wu L."/>
            <person name="Ma J."/>
        </authorList>
    </citation>
    <scope>NUCLEOTIDE SEQUENCE [LARGE SCALE GENOMIC DNA]</scope>
    <source>
        <strain evidence="8">NCAIM B.01391</strain>
    </source>
</reference>
<dbReference type="Pfam" id="PF04932">
    <property type="entry name" value="Wzy_C"/>
    <property type="match status" value="1"/>
</dbReference>
<dbReference type="PANTHER" id="PTHR37422">
    <property type="entry name" value="TEICHURONIC ACID BIOSYNTHESIS PROTEIN TUAE"/>
    <property type="match status" value="1"/>
</dbReference>
<feature type="transmembrane region" description="Helical" evidence="5">
    <location>
        <begin position="133"/>
        <end position="159"/>
    </location>
</feature>
<name>A0ABW0IV82_9HYPH</name>
<dbReference type="RefSeq" id="WP_377799878.1">
    <property type="nucleotide sequence ID" value="NZ_JBHSLW010000029.1"/>
</dbReference>
<comment type="subcellular location">
    <subcellularLocation>
        <location evidence="1">Membrane</location>
        <topology evidence="1">Multi-pass membrane protein</topology>
    </subcellularLocation>
</comment>
<accession>A0ABW0IV82</accession>
<feature type="transmembrane region" description="Helical" evidence="5">
    <location>
        <begin position="405"/>
        <end position="423"/>
    </location>
</feature>
<feature type="transmembrane region" description="Helical" evidence="5">
    <location>
        <begin position="179"/>
        <end position="199"/>
    </location>
</feature>
<proteinExistence type="predicted"/>
<evidence type="ECO:0000313" key="8">
    <source>
        <dbReference type="Proteomes" id="UP001596053"/>
    </source>
</evidence>